<evidence type="ECO:0000313" key="7">
    <source>
        <dbReference type="Ensembl" id="ENSCSAVP00000005998.1"/>
    </source>
</evidence>
<dbReference type="OMA" id="WYQSTYF"/>
<keyword evidence="3 4" id="KW-0648">Protein biosynthesis</keyword>
<evidence type="ECO:0000256" key="5">
    <source>
        <dbReference type="SAM" id="MobiDB-lite"/>
    </source>
</evidence>
<dbReference type="eggNOG" id="KOG1560">
    <property type="taxonomic scope" value="Eukaryota"/>
</dbReference>
<keyword evidence="2 4" id="KW-0396">Initiation factor</keyword>
<reference evidence="7" key="3">
    <citation type="submission" date="2025-09" db="UniProtKB">
        <authorList>
            <consortium name="Ensembl"/>
        </authorList>
    </citation>
    <scope>IDENTIFICATION</scope>
</reference>
<dbReference type="Proteomes" id="UP000007875">
    <property type="component" value="Unassembled WGS sequence"/>
</dbReference>
<dbReference type="PROSITE" id="PS50249">
    <property type="entry name" value="MPN"/>
    <property type="match status" value="1"/>
</dbReference>
<dbReference type="InterPro" id="IPR027524">
    <property type="entry name" value="eIF3h"/>
</dbReference>
<comment type="function">
    <text evidence="4">Component of the eukaryotic translation initiation factor 3 (eIF-3) complex, which is involved in protein synthesis of a specialized repertoire of mRNAs and, together with other initiation factors, stimulates binding of mRNA and methionyl-tRNAi to the 40S ribosome. The eIF-3 complex specifically targets and initiates translation of a subset of mRNAs involved in cell proliferation.</text>
</comment>
<evidence type="ECO:0000256" key="4">
    <source>
        <dbReference type="HAMAP-Rule" id="MF_03007"/>
    </source>
</evidence>
<evidence type="ECO:0000256" key="1">
    <source>
        <dbReference type="ARBA" id="ARBA00022490"/>
    </source>
</evidence>
<organism evidence="7 8">
    <name type="scientific">Ciona savignyi</name>
    <name type="common">Pacific transparent sea squirt</name>
    <dbReference type="NCBI Taxonomy" id="51511"/>
    <lineage>
        <taxon>Eukaryota</taxon>
        <taxon>Metazoa</taxon>
        <taxon>Chordata</taxon>
        <taxon>Tunicata</taxon>
        <taxon>Ascidiacea</taxon>
        <taxon>Phlebobranchia</taxon>
        <taxon>Cionidae</taxon>
        <taxon>Ciona</taxon>
    </lineage>
</organism>
<dbReference type="Gene3D" id="3.40.140.10">
    <property type="entry name" value="Cytidine Deaminase, domain 2"/>
    <property type="match status" value="1"/>
</dbReference>
<comment type="subunit">
    <text evidence="4">Component of the eukaryotic translation initiation factor 3 (eIF-3) complex.</text>
</comment>
<feature type="domain" description="MPN" evidence="6">
    <location>
        <begin position="10"/>
        <end position="143"/>
    </location>
</feature>
<dbReference type="InterPro" id="IPR037518">
    <property type="entry name" value="MPN"/>
</dbReference>
<dbReference type="GO" id="GO:0003743">
    <property type="term" value="F:translation initiation factor activity"/>
    <property type="evidence" value="ECO:0007669"/>
    <property type="project" value="UniProtKB-UniRule"/>
</dbReference>
<dbReference type="GO" id="GO:0005852">
    <property type="term" value="C:eukaryotic translation initiation factor 3 complex"/>
    <property type="evidence" value="ECO:0007669"/>
    <property type="project" value="UniProtKB-UniRule"/>
</dbReference>
<dbReference type="Ensembl" id="ENSCSAVT00000006074.1">
    <property type="protein sequence ID" value="ENSCSAVP00000005998.1"/>
    <property type="gene ID" value="ENSCSAVG00000003579.1"/>
</dbReference>
<reference evidence="8" key="1">
    <citation type="submission" date="2003-08" db="EMBL/GenBank/DDBJ databases">
        <authorList>
            <person name="Birren B."/>
            <person name="Nusbaum C."/>
            <person name="Abebe A."/>
            <person name="Abouelleil A."/>
            <person name="Adekoya E."/>
            <person name="Ait-zahra M."/>
            <person name="Allen N."/>
            <person name="Allen T."/>
            <person name="An P."/>
            <person name="Anderson M."/>
            <person name="Anderson S."/>
            <person name="Arachchi H."/>
            <person name="Armbruster J."/>
            <person name="Bachantsang P."/>
            <person name="Baldwin J."/>
            <person name="Barry A."/>
            <person name="Bayul T."/>
            <person name="Blitshsteyn B."/>
            <person name="Bloom T."/>
            <person name="Blye J."/>
            <person name="Boguslavskiy L."/>
            <person name="Borowsky M."/>
            <person name="Boukhgalter B."/>
            <person name="Brunache A."/>
            <person name="Butler J."/>
            <person name="Calixte N."/>
            <person name="Calvo S."/>
            <person name="Camarata J."/>
            <person name="Campo K."/>
            <person name="Chang J."/>
            <person name="Cheshatsang Y."/>
            <person name="Citroen M."/>
            <person name="Collymore A."/>
            <person name="Considine T."/>
            <person name="Cook A."/>
            <person name="Cooke P."/>
            <person name="Corum B."/>
            <person name="Cuomo C."/>
            <person name="David R."/>
            <person name="Dawoe T."/>
            <person name="Degray S."/>
            <person name="Dodge S."/>
            <person name="Dooley K."/>
            <person name="Dorje P."/>
            <person name="Dorjee K."/>
            <person name="Dorris L."/>
            <person name="Duffey N."/>
            <person name="Dupes A."/>
            <person name="Elkins T."/>
            <person name="Engels R."/>
            <person name="Erickson J."/>
            <person name="Farina A."/>
            <person name="Faro S."/>
            <person name="Ferreira P."/>
            <person name="Fischer H."/>
            <person name="Fitzgerald M."/>
            <person name="Foley K."/>
            <person name="Gage D."/>
            <person name="Galagan J."/>
            <person name="Gearin G."/>
            <person name="Gnerre S."/>
            <person name="Gnirke A."/>
            <person name="Goyette A."/>
            <person name="Graham J."/>
            <person name="Grandbois E."/>
            <person name="Gyaltsen K."/>
            <person name="Hafez N."/>
            <person name="Hagopian D."/>
            <person name="Hagos B."/>
            <person name="Hall J."/>
            <person name="Hatcher B."/>
            <person name="Heller A."/>
            <person name="Higgins H."/>
            <person name="Honan T."/>
            <person name="Horn A."/>
            <person name="Houde N."/>
            <person name="Hughes L."/>
            <person name="Hulme W."/>
            <person name="Husby E."/>
            <person name="Iliev I."/>
            <person name="Jaffe D."/>
            <person name="Jones C."/>
            <person name="Kamal M."/>
            <person name="Kamat A."/>
            <person name="Kamvysselis M."/>
            <person name="Karlsson E."/>
            <person name="Kells C."/>
            <person name="Kieu A."/>
            <person name="Kisner P."/>
            <person name="Kodira C."/>
            <person name="Kulbokas E."/>
            <person name="Labutti K."/>
            <person name="Lama D."/>
            <person name="Landers T."/>
            <person name="Leger J."/>
            <person name="Levine S."/>
            <person name="Lewis D."/>
            <person name="Lewis T."/>
            <person name="Lindblad-toh K."/>
            <person name="Liu X."/>
            <person name="Lokyitsang T."/>
            <person name="Lokyitsang Y."/>
            <person name="Lucien O."/>
            <person name="Lui A."/>
            <person name="Ma L.J."/>
            <person name="Mabbitt R."/>
            <person name="Macdonald J."/>
            <person name="Maclean C."/>
            <person name="Major J."/>
            <person name="Manning J."/>
            <person name="Marabella R."/>
            <person name="Maru K."/>
            <person name="Matthews C."/>
            <person name="Mauceli E."/>
            <person name="Mccarthy M."/>
            <person name="Mcdonough S."/>
            <person name="Mcghee T."/>
            <person name="Meldrim J."/>
            <person name="Meneus L."/>
            <person name="Mesirov J."/>
            <person name="Mihalev A."/>
            <person name="Mihova T."/>
            <person name="Mikkelsen T."/>
            <person name="Mlenga V."/>
            <person name="Moru K."/>
            <person name="Mozes J."/>
            <person name="Mulrain L."/>
            <person name="Munson G."/>
            <person name="Naylor J."/>
            <person name="Newes C."/>
            <person name="Nguyen C."/>
            <person name="Nguyen N."/>
            <person name="Nguyen T."/>
            <person name="Nicol R."/>
            <person name="Nielsen C."/>
            <person name="Nizzari M."/>
            <person name="Norbu C."/>
            <person name="Norbu N."/>
            <person name="O'donnell P."/>
            <person name="Okoawo O."/>
            <person name="O'leary S."/>
            <person name="Omotosho B."/>
            <person name="O'neill K."/>
            <person name="Osman S."/>
            <person name="Parker S."/>
            <person name="Perrin D."/>
            <person name="Phunkhang P."/>
            <person name="Piqani B."/>
            <person name="Purcell S."/>
            <person name="Rachupka T."/>
            <person name="Ramasamy U."/>
            <person name="Rameau R."/>
            <person name="Ray V."/>
            <person name="Raymond C."/>
            <person name="Retta R."/>
            <person name="Richardson S."/>
            <person name="Rise C."/>
            <person name="Rodriguez J."/>
            <person name="Rogers J."/>
            <person name="Rogov P."/>
            <person name="Rutman M."/>
            <person name="Schupbach R."/>
            <person name="Seaman C."/>
            <person name="Settipalli S."/>
            <person name="Sharpe T."/>
            <person name="Sheridan J."/>
            <person name="Sherpa N."/>
            <person name="Shi J."/>
            <person name="Smirnov S."/>
            <person name="Smith C."/>
            <person name="Sougnez C."/>
            <person name="Spencer B."/>
            <person name="Stalker J."/>
            <person name="Stange-thomann N."/>
            <person name="Stavropoulos S."/>
            <person name="Stetson K."/>
            <person name="Stone C."/>
            <person name="Stone S."/>
            <person name="Stubbs M."/>
            <person name="Talamas J."/>
            <person name="Tchuinga P."/>
            <person name="Tenzing P."/>
            <person name="Tesfaye S."/>
            <person name="Theodore J."/>
            <person name="Thoulutsang Y."/>
            <person name="Topham K."/>
            <person name="Towey S."/>
            <person name="Tsamla T."/>
            <person name="Tsomo N."/>
            <person name="Vallee D."/>
            <person name="Vassiliev H."/>
            <person name="Venkataraman V."/>
            <person name="Vinson J."/>
            <person name="Vo A."/>
            <person name="Wade C."/>
            <person name="Wang S."/>
            <person name="Wangchuk T."/>
            <person name="Wangdi T."/>
            <person name="Whittaker C."/>
            <person name="Wilkinson J."/>
            <person name="Wu Y."/>
            <person name="Wyman D."/>
            <person name="Yadav S."/>
            <person name="Yang S."/>
            <person name="Yang X."/>
            <person name="Yeager S."/>
            <person name="Yee E."/>
            <person name="Young G."/>
            <person name="Zainoun J."/>
            <person name="Zembeck L."/>
            <person name="Zimmer A."/>
            <person name="Zody M."/>
            <person name="Lander E."/>
        </authorList>
    </citation>
    <scope>NUCLEOTIDE SEQUENCE [LARGE SCALE GENOMIC DNA]</scope>
</reference>
<comment type="similarity">
    <text evidence="4">Belongs to the eIF-3 subunit H family.</text>
</comment>
<dbReference type="GeneTree" id="ENSGT00730000111042"/>
<dbReference type="InterPro" id="IPR000555">
    <property type="entry name" value="JAMM/MPN+_dom"/>
</dbReference>
<reference evidence="7" key="2">
    <citation type="submission" date="2025-08" db="UniProtKB">
        <authorList>
            <consortium name="Ensembl"/>
        </authorList>
    </citation>
    <scope>IDENTIFICATION</scope>
</reference>
<sequence length="321" mass="36530">MEGTGSVKNIQIDSLVVLKMVKHCEEDSGGPELVQGVLLGLVVGDTLEVTNCFPFPRTSDTSDFDEVQYQMDMMRSLRHVNIDHLHVGWYQSSYHGNFINRAFFDSQFSYQSSIEESVVLIYDPLKTTHGSLSLKAFRLTPKMMGLYDQRQFNYDVIKKEGLGFNDMYEEVPVNIRNSPLMSMLTLKLGKEDPTPKRVDYLNLSHSSSLERQMKLMMQSVDELTQESQRFLQYQRSSAKQHQNKVLNLQRRATENAARTQRGEPPLPDDDITKNFRPLQPPSRLDALLAAGQVSAFCDKVGSFSTQSLGRIFMAKALDKQD</sequence>
<dbReference type="HAMAP" id="MF_03007">
    <property type="entry name" value="eIF3h"/>
    <property type="match status" value="1"/>
</dbReference>
<dbReference type="PANTHER" id="PTHR10410">
    <property type="entry name" value="EUKARYOTIC TRANSLATION INITIATION FACTOR 3 -RELATED"/>
    <property type="match status" value="1"/>
</dbReference>
<evidence type="ECO:0000259" key="6">
    <source>
        <dbReference type="PROSITE" id="PS50249"/>
    </source>
</evidence>
<dbReference type="GO" id="GO:0033290">
    <property type="term" value="C:eukaryotic 48S preinitiation complex"/>
    <property type="evidence" value="ECO:0007669"/>
    <property type="project" value="UniProtKB-UniRule"/>
</dbReference>
<dbReference type="AlphaFoldDB" id="H2YKZ6"/>
<evidence type="ECO:0000256" key="2">
    <source>
        <dbReference type="ARBA" id="ARBA00022540"/>
    </source>
</evidence>
<dbReference type="Pfam" id="PF19445">
    <property type="entry name" value="eIF3h_C"/>
    <property type="match status" value="1"/>
</dbReference>
<dbReference type="InterPro" id="IPR050242">
    <property type="entry name" value="JAMM_MPN+_peptidase_M67A"/>
</dbReference>
<dbReference type="GO" id="GO:0001732">
    <property type="term" value="P:formation of cytoplasmic translation initiation complex"/>
    <property type="evidence" value="ECO:0007669"/>
    <property type="project" value="UniProtKB-UniRule"/>
</dbReference>
<dbReference type="STRING" id="51511.ENSCSAVP00000005998"/>
<keyword evidence="1 4" id="KW-0963">Cytoplasm</keyword>
<dbReference type="SMART" id="SM00232">
    <property type="entry name" value="JAB_MPN"/>
    <property type="match status" value="1"/>
</dbReference>
<dbReference type="InParanoid" id="H2YKZ6"/>
<proteinExistence type="inferred from homology"/>
<protein>
    <recommendedName>
        <fullName evidence="4">Eukaryotic translation initiation factor 3 subunit H</fullName>
        <shortName evidence="4">eIF3h</shortName>
    </recommendedName>
</protein>
<evidence type="ECO:0000313" key="8">
    <source>
        <dbReference type="Proteomes" id="UP000007875"/>
    </source>
</evidence>
<dbReference type="InterPro" id="IPR045810">
    <property type="entry name" value="eIF3h_C"/>
</dbReference>
<dbReference type="HOGENOM" id="CLU_044094_0_0_1"/>
<comment type="subcellular location">
    <subcellularLocation>
        <location evidence="4">Cytoplasm</location>
    </subcellularLocation>
</comment>
<dbReference type="GO" id="GO:0008237">
    <property type="term" value="F:metallopeptidase activity"/>
    <property type="evidence" value="ECO:0007669"/>
    <property type="project" value="InterPro"/>
</dbReference>
<dbReference type="CDD" id="cd08065">
    <property type="entry name" value="MPN_eIF3h"/>
    <property type="match status" value="1"/>
</dbReference>
<keyword evidence="8" id="KW-1185">Reference proteome</keyword>
<name>H2YKZ6_CIOSA</name>
<dbReference type="FunCoup" id="H2YKZ6">
    <property type="interactions" value="884"/>
</dbReference>
<dbReference type="MEROPS" id="M67.971"/>
<evidence type="ECO:0000256" key="3">
    <source>
        <dbReference type="ARBA" id="ARBA00022917"/>
    </source>
</evidence>
<accession>H2YKZ6</accession>
<dbReference type="GO" id="GO:0016282">
    <property type="term" value="C:eukaryotic 43S preinitiation complex"/>
    <property type="evidence" value="ECO:0007669"/>
    <property type="project" value="UniProtKB-UniRule"/>
</dbReference>
<dbReference type="Pfam" id="PF01398">
    <property type="entry name" value="JAB"/>
    <property type="match status" value="1"/>
</dbReference>
<feature type="region of interest" description="Disordered" evidence="5">
    <location>
        <begin position="253"/>
        <end position="278"/>
    </location>
</feature>